<dbReference type="SUPFAM" id="SSF54909">
    <property type="entry name" value="Dimeric alpha+beta barrel"/>
    <property type="match status" value="1"/>
</dbReference>
<dbReference type="Pfam" id="PF03992">
    <property type="entry name" value="ABM"/>
    <property type="match status" value="1"/>
</dbReference>
<dbReference type="PANTHER" id="PTHR40057:SF1">
    <property type="entry name" value="SLR1162 PROTEIN"/>
    <property type="match status" value="1"/>
</dbReference>
<evidence type="ECO:0000313" key="4">
    <source>
        <dbReference type="EMBL" id="MBB3036209.1"/>
    </source>
</evidence>
<feature type="region of interest" description="Disordered" evidence="1">
    <location>
        <begin position="1"/>
        <end position="22"/>
    </location>
</feature>
<dbReference type="InterPro" id="IPR038762">
    <property type="entry name" value="ABM_predict"/>
</dbReference>
<dbReference type="AlphaFoldDB" id="A0A839RIV1"/>
<keyword evidence="5" id="KW-1185">Reference proteome</keyword>
<keyword evidence="2" id="KW-0812">Transmembrane</keyword>
<gene>
    <name evidence="4" type="ORF">FHU29_000643</name>
</gene>
<name>A0A839RIV1_9ACTN</name>
<accession>A0A839RIV1</accession>
<feature type="transmembrane region" description="Helical" evidence="2">
    <location>
        <begin position="171"/>
        <end position="194"/>
    </location>
</feature>
<feature type="domain" description="ABM" evidence="3">
    <location>
        <begin position="24"/>
        <end position="90"/>
    </location>
</feature>
<evidence type="ECO:0000256" key="1">
    <source>
        <dbReference type="SAM" id="MobiDB-lite"/>
    </source>
</evidence>
<evidence type="ECO:0000313" key="5">
    <source>
        <dbReference type="Proteomes" id="UP000567922"/>
    </source>
</evidence>
<dbReference type="Proteomes" id="UP000567922">
    <property type="component" value="Unassembled WGS sequence"/>
</dbReference>
<keyword evidence="2" id="KW-1133">Transmembrane helix</keyword>
<dbReference type="InterPro" id="IPR011008">
    <property type="entry name" value="Dimeric_a/b-barrel"/>
</dbReference>
<sequence>MAAPTRTNSGRSPASTVTTSVVREVESGREEDFVRWTEAGISLVRTFPGFLGAGWVRTSASSQRYHVQYRFSDAASLREWLSSPMRSAWIAHGRAFSREAAVHQRTGIEGWFSPSERVDAVPAGALSAGEPSARRASPPRWKQAITIWLGFLPVSLVLNAFLMPHLGAANLLLQTLAMTAVCTPVMVYVVLPFLTSQLARWLYQDPPAGPARRAR</sequence>
<evidence type="ECO:0000256" key="2">
    <source>
        <dbReference type="SAM" id="Phobius"/>
    </source>
</evidence>
<dbReference type="EMBL" id="JACHWS010000001">
    <property type="protein sequence ID" value="MBB3036209.1"/>
    <property type="molecule type" value="Genomic_DNA"/>
</dbReference>
<keyword evidence="2" id="KW-0472">Membrane</keyword>
<dbReference type="OrthoDB" id="3902805at2"/>
<reference evidence="4 5" key="1">
    <citation type="submission" date="2020-08" db="EMBL/GenBank/DDBJ databases">
        <title>Sequencing the genomes of 1000 actinobacteria strains.</title>
        <authorList>
            <person name="Klenk H.-P."/>
        </authorList>
    </citation>
    <scope>NUCLEOTIDE SEQUENCE [LARGE SCALE GENOMIC DNA]</scope>
    <source>
        <strain evidence="4 5">DSM 45258</strain>
    </source>
</reference>
<dbReference type="RefSeq" id="WP_064440139.1">
    <property type="nucleotide sequence ID" value="NZ_BDDI01000007.1"/>
</dbReference>
<feature type="transmembrane region" description="Helical" evidence="2">
    <location>
        <begin position="144"/>
        <end position="165"/>
    </location>
</feature>
<feature type="compositionally biased region" description="Polar residues" evidence="1">
    <location>
        <begin position="1"/>
        <end position="14"/>
    </location>
</feature>
<comment type="caution">
    <text evidence="4">The sequence shown here is derived from an EMBL/GenBank/DDBJ whole genome shotgun (WGS) entry which is preliminary data.</text>
</comment>
<protein>
    <recommendedName>
        <fullName evidence="3">ABM domain-containing protein</fullName>
    </recommendedName>
</protein>
<proteinExistence type="predicted"/>
<evidence type="ECO:0000259" key="3">
    <source>
        <dbReference type="Pfam" id="PF03992"/>
    </source>
</evidence>
<dbReference type="InterPro" id="IPR007138">
    <property type="entry name" value="ABM_dom"/>
</dbReference>
<organism evidence="4 5">
    <name type="scientific">Hoyosella altamirensis</name>
    <dbReference type="NCBI Taxonomy" id="616997"/>
    <lineage>
        <taxon>Bacteria</taxon>
        <taxon>Bacillati</taxon>
        <taxon>Actinomycetota</taxon>
        <taxon>Actinomycetes</taxon>
        <taxon>Mycobacteriales</taxon>
        <taxon>Hoyosellaceae</taxon>
        <taxon>Hoyosella</taxon>
    </lineage>
</organism>
<dbReference type="Gene3D" id="3.30.70.100">
    <property type="match status" value="1"/>
</dbReference>
<dbReference type="PANTHER" id="PTHR40057">
    <property type="entry name" value="SLR1162 PROTEIN"/>
    <property type="match status" value="1"/>
</dbReference>